<reference evidence="2 3" key="1">
    <citation type="submission" date="2018-05" db="EMBL/GenBank/DDBJ databases">
        <authorList>
            <person name="Lanie J.A."/>
            <person name="Ng W.-L."/>
            <person name="Kazmierczak K.M."/>
            <person name="Andrzejewski T.M."/>
            <person name="Davidsen T.M."/>
            <person name="Wayne K.J."/>
            <person name="Tettelin H."/>
            <person name="Glass J.I."/>
            <person name="Rusch D."/>
            <person name="Podicherti R."/>
            <person name="Tsui H.-C.T."/>
            <person name="Winkler M.E."/>
        </authorList>
    </citation>
    <scope>NUCLEOTIDE SEQUENCE [LARGE SCALE GENOMIC DNA]</scope>
    <source>
        <strain evidence="2 3">BUT-10</strain>
    </source>
</reference>
<dbReference type="RefSeq" id="WP_111277203.1">
    <property type="nucleotide sequence ID" value="NZ_QFYS01000008.1"/>
</dbReference>
<keyword evidence="3" id="KW-1185">Reference proteome</keyword>
<dbReference type="SUPFAM" id="SSF46894">
    <property type="entry name" value="C-terminal effector domain of the bipartite response regulators"/>
    <property type="match status" value="1"/>
</dbReference>
<dbReference type="GO" id="GO:0003677">
    <property type="term" value="F:DNA binding"/>
    <property type="evidence" value="ECO:0007669"/>
    <property type="project" value="InterPro"/>
</dbReference>
<sequence>MSDDPHIHRRLLEQAQAYARLYPSIAARLKAALAAGDPNLKNLVDALTEAMARADAGRERQLRDGWSLSRQEARVALHLIDGGTVATCAAEFSVAESTIRTHLKAIFAKTGRNRQAQLGSLLKNNSEMSSFD</sequence>
<name>A0A328B896_9CAUL</name>
<dbReference type="InterPro" id="IPR016032">
    <property type="entry name" value="Sig_transdc_resp-reg_C-effctor"/>
</dbReference>
<evidence type="ECO:0000259" key="1">
    <source>
        <dbReference type="SMART" id="SM00421"/>
    </source>
</evidence>
<accession>A0A328B896</accession>
<dbReference type="Gene3D" id="1.10.10.10">
    <property type="entry name" value="Winged helix-like DNA-binding domain superfamily/Winged helix DNA-binding domain"/>
    <property type="match status" value="1"/>
</dbReference>
<dbReference type="OrthoDB" id="6697591at2"/>
<dbReference type="SMART" id="SM00421">
    <property type="entry name" value="HTH_LUXR"/>
    <property type="match status" value="1"/>
</dbReference>
<comment type="caution">
    <text evidence="2">The sequence shown here is derived from an EMBL/GenBank/DDBJ whole genome shotgun (WGS) entry which is preliminary data.</text>
</comment>
<dbReference type="GO" id="GO:0006355">
    <property type="term" value="P:regulation of DNA-templated transcription"/>
    <property type="evidence" value="ECO:0007669"/>
    <property type="project" value="InterPro"/>
</dbReference>
<evidence type="ECO:0000313" key="3">
    <source>
        <dbReference type="Proteomes" id="UP000249524"/>
    </source>
</evidence>
<protein>
    <recommendedName>
        <fullName evidence="1">HTH luxR-type domain-containing protein</fullName>
    </recommendedName>
</protein>
<dbReference type="InterPro" id="IPR000792">
    <property type="entry name" value="Tscrpt_reg_LuxR_C"/>
</dbReference>
<dbReference type="EMBL" id="QFYS01000008">
    <property type="protein sequence ID" value="RAK63363.1"/>
    <property type="molecule type" value="Genomic_DNA"/>
</dbReference>
<dbReference type="InterPro" id="IPR036388">
    <property type="entry name" value="WH-like_DNA-bd_sf"/>
</dbReference>
<organism evidence="2 3">
    <name type="scientific">Phenylobacterium kunshanense</name>
    <dbReference type="NCBI Taxonomy" id="1445034"/>
    <lineage>
        <taxon>Bacteria</taxon>
        <taxon>Pseudomonadati</taxon>
        <taxon>Pseudomonadota</taxon>
        <taxon>Alphaproteobacteria</taxon>
        <taxon>Caulobacterales</taxon>
        <taxon>Caulobacteraceae</taxon>
        <taxon>Phenylobacterium</taxon>
    </lineage>
</organism>
<dbReference type="AlphaFoldDB" id="A0A328B896"/>
<gene>
    <name evidence="2" type="ORF">DJ019_16700</name>
</gene>
<dbReference type="Pfam" id="PF00196">
    <property type="entry name" value="GerE"/>
    <property type="match status" value="1"/>
</dbReference>
<dbReference type="Proteomes" id="UP000249524">
    <property type="component" value="Unassembled WGS sequence"/>
</dbReference>
<feature type="domain" description="HTH luxR-type" evidence="1">
    <location>
        <begin position="65"/>
        <end position="122"/>
    </location>
</feature>
<proteinExistence type="predicted"/>
<evidence type="ECO:0000313" key="2">
    <source>
        <dbReference type="EMBL" id="RAK63363.1"/>
    </source>
</evidence>